<comment type="caution">
    <text evidence="1">The sequence shown here is derived from an EMBL/GenBank/DDBJ whole genome shotgun (WGS) entry which is preliminary data.</text>
</comment>
<evidence type="ECO:0000313" key="1">
    <source>
        <dbReference type="EMBL" id="MBB2924873.1"/>
    </source>
</evidence>
<proteinExistence type="predicted"/>
<gene>
    <name evidence="1" type="ORF">FHR80_003809</name>
</gene>
<organism evidence="1 2">
    <name type="scientific">Cellulomonas cellasea</name>
    <dbReference type="NCBI Taxonomy" id="43670"/>
    <lineage>
        <taxon>Bacteria</taxon>
        <taxon>Bacillati</taxon>
        <taxon>Actinomycetota</taxon>
        <taxon>Actinomycetes</taxon>
        <taxon>Micrococcales</taxon>
        <taxon>Cellulomonadaceae</taxon>
        <taxon>Cellulomonas</taxon>
    </lineage>
</organism>
<name>A0A7W4UJU7_9CELL</name>
<accession>A0A7W4UJU7</accession>
<dbReference type="Proteomes" id="UP000518206">
    <property type="component" value="Unassembled WGS sequence"/>
</dbReference>
<reference evidence="1 2" key="1">
    <citation type="submission" date="2020-08" db="EMBL/GenBank/DDBJ databases">
        <title>The Agave Microbiome: Exploring the role of microbial communities in plant adaptations to desert environments.</title>
        <authorList>
            <person name="Partida-Martinez L.P."/>
        </authorList>
    </citation>
    <scope>NUCLEOTIDE SEQUENCE [LARGE SCALE GENOMIC DNA]</scope>
    <source>
        <strain evidence="1 2">RAS26</strain>
    </source>
</reference>
<evidence type="ECO:0000313" key="2">
    <source>
        <dbReference type="Proteomes" id="UP000518206"/>
    </source>
</evidence>
<sequence length="181" mass="19389">MTGTFEDRVRAFEAAVADVRARSHALVRELADEPDGRLQHLLAERLPGLGDAVVPELDEIMAAPGSSPGLRYLAARAALELGDDEHAVRVLCDHVEGSTRWAVAAAGVLGRHRLRAGLTPVRDALRRVDPGDGVAVVGYADALHELGEPVPNDVRARLAPLVEPWVVRVLDREVPGGSREA</sequence>
<dbReference type="AlphaFoldDB" id="A0A7W4UJU7"/>
<protein>
    <recommendedName>
        <fullName evidence="3">HEAT repeat domain-containing protein</fullName>
    </recommendedName>
</protein>
<dbReference type="EMBL" id="JACHVX010000006">
    <property type="protein sequence ID" value="MBB2924873.1"/>
    <property type="molecule type" value="Genomic_DNA"/>
</dbReference>
<dbReference type="RefSeq" id="WP_183297631.1">
    <property type="nucleotide sequence ID" value="NZ_JACHVX010000006.1"/>
</dbReference>
<reference evidence="1 2" key="2">
    <citation type="submission" date="2020-08" db="EMBL/GenBank/DDBJ databases">
        <authorList>
            <person name="Partida-Martinez L."/>
            <person name="Huntemann M."/>
            <person name="Clum A."/>
            <person name="Wang J."/>
            <person name="Palaniappan K."/>
            <person name="Ritter S."/>
            <person name="Chen I.-M."/>
            <person name="Stamatis D."/>
            <person name="Reddy T."/>
            <person name="O'Malley R."/>
            <person name="Daum C."/>
            <person name="Shapiro N."/>
            <person name="Ivanova N."/>
            <person name="Kyrpides N."/>
            <person name="Woyke T."/>
        </authorList>
    </citation>
    <scope>NUCLEOTIDE SEQUENCE [LARGE SCALE GENOMIC DNA]</scope>
    <source>
        <strain evidence="1 2">RAS26</strain>
    </source>
</reference>
<evidence type="ECO:0008006" key="3">
    <source>
        <dbReference type="Google" id="ProtNLM"/>
    </source>
</evidence>